<accession>A0A0G2YBE9</accession>
<dbReference type="Proteomes" id="UP000240461">
    <property type="component" value="Segment"/>
</dbReference>
<keyword evidence="2" id="KW-1185">Reference proteome</keyword>
<reference evidence="1 2" key="1">
    <citation type="submission" date="2014-10" db="EMBL/GenBank/DDBJ databases">
        <title>Pan-genome analysis of Brazilian lineage A amoebal mimiviruses.</title>
        <authorList>
            <person name="Assis F.L."/>
            <person name="Abrahao J.S."/>
            <person name="Kroon E.G."/>
            <person name="Dornas F.P."/>
            <person name="Andrade K.R."/>
            <person name="Borato P.V.M."/>
            <person name="Pilotto M.R."/>
            <person name="Benamar S."/>
            <person name="LaScola B."/>
            <person name="Colson P."/>
        </authorList>
    </citation>
    <scope>NUCLEOTIDE SEQUENCE [LARGE SCALE GENOMIC DNA]</scope>
    <source>
        <strain evidence="1 2">Kroon</strain>
    </source>
</reference>
<dbReference type="InterPro" id="IPR036770">
    <property type="entry name" value="Ankyrin_rpt-contain_sf"/>
</dbReference>
<protein>
    <submittedName>
        <fullName evidence="1">Ankyrin repeat protein</fullName>
    </submittedName>
</protein>
<evidence type="ECO:0000313" key="1">
    <source>
        <dbReference type="EMBL" id="AKI80416.1"/>
    </source>
</evidence>
<dbReference type="KEGG" id="vg:80514214"/>
<name>A0A0G2YBE9_9VIRU</name>
<sequence length="54" mass="6193">MAIESKHYQIVKFLLKKNISNNVLLEAYDCACINGKISIIELLIQYLNNRPIVS</sequence>
<proteinExistence type="predicted"/>
<evidence type="ECO:0000313" key="2">
    <source>
        <dbReference type="Proteomes" id="UP000240461"/>
    </source>
</evidence>
<dbReference type="SUPFAM" id="SSF48403">
    <property type="entry name" value="Ankyrin repeat"/>
    <property type="match status" value="1"/>
</dbReference>
<dbReference type="EMBL" id="KM982402">
    <property type="protein sequence ID" value="AKI80416.1"/>
    <property type="molecule type" value="Genomic_DNA"/>
</dbReference>
<organism evidence="1 2">
    <name type="scientific">Acanthamoeba polyphaga mimivirus Kroon</name>
    <dbReference type="NCBI Taxonomy" id="3069720"/>
    <lineage>
        <taxon>Viruses</taxon>
        <taxon>Varidnaviria</taxon>
        <taxon>Bamfordvirae</taxon>
        <taxon>Nucleocytoviricota</taxon>
        <taxon>Megaviricetes</taxon>
        <taxon>Imitervirales</taxon>
        <taxon>Mimiviridae</taxon>
        <taxon>Megamimivirinae</taxon>
        <taxon>Mimivirus</taxon>
        <taxon>Mimivirus lagoaense</taxon>
    </lineage>
</organism>
<dbReference type="Gene3D" id="1.25.40.20">
    <property type="entry name" value="Ankyrin repeat-containing domain"/>
    <property type="match status" value="1"/>
</dbReference>